<sequence length="266" mass="30444">MERQGKVLIVDDHEDFAMMMSIALSEICIVRTAHSVSAALQKLEEVDFDILILDVNLDDGQGYEIAEIINNDIERNPSIIFMTGLDVNHARQKSLRHRAEDFVTKPFNLPEFCQKIQNKLQNILSLRGIVEEPQIAAIEDKKLFLIGCDGKEFKAKEREFLQKLLEQLQLHCADPKVNVGSVSKGMGFSRRRFQRTLSSVTNESFSTILRRFRTRTADILLGEDYTLKEIARLCGFGSASYFSTSFKREFGLSPRERRHEQRASPD</sequence>
<evidence type="ECO:0000259" key="7">
    <source>
        <dbReference type="PROSITE" id="PS50110"/>
    </source>
</evidence>
<dbReference type="RefSeq" id="WP_025058517.1">
    <property type="nucleotide sequence ID" value="NZ_JAMC01000004.1"/>
</dbReference>
<feature type="domain" description="HTH araC/xylS-type" evidence="6">
    <location>
        <begin position="162"/>
        <end position="260"/>
    </location>
</feature>
<accession>A0A073IUU9</accession>
<dbReference type="SMART" id="SM00342">
    <property type="entry name" value="HTH_ARAC"/>
    <property type="match status" value="1"/>
</dbReference>
<dbReference type="Pfam" id="PF00072">
    <property type="entry name" value="Response_reg"/>
    <property type="match status" value="1"/>
</dbReference>
<dbReference type="GO" id="GO:0043565">
    <property type="term" value="F:sequence-specific DNA binding"/>
    <property type="evidence" value="ECO:0007669"/>
    <property type="project" value="InterPro"/>
</dbReference>
<dbReference type="Pfam" id="PF12833">
    <property type="entry name" value="HTH_18"/>
    <property type="match status" value="1"/>
</dbReference>
<dbReference type="CDD" id="cd00156">
    <property type="entry name" value="REC"/>
    <property type="match status" value="1"/>
</dbReference>
<dbReference type="PROSITE" id="PS01124">
    <property type="entry name" value="HTH_ARAC_FAMILY_2"/>
    <property type="match status" value="1"/>
</dbReference>
<dbReference type="PANTHER" id="PTHR44591">
    <property type="entry name" value="STRESS RESPONSE REGULATOR PROTEIN 1"/>
    <property type="match status" value="1"/>
</dbReference>
<gene>
    <name evidence="8" type="ORF">DSW25_12625</name>
</gene>
<dbReference type="AlphaFoldDB" id="A0A073IUU9"/>
<keyword evidence="2" id="KW-0805">Transcription regulation</keyword>
<evidence type="ECO:0008006" key="10">
    <source>
        <dbReference type="Google" id="ProtNLM"/>
    </source>
</evidence>
<dbReference type="STRING" id="1300350.Z948_1076"/>
<keyword evidence="1 5" id="KW-0597">Phosphoprotein</keyword>
<dbReference type="PRINTS" id="PR00032">
    <property type="entry name" value="HTHARAC"/>
</dbReference>
<evidence type="ECO:0000313" key="8">
    <source>
        <dbReference type="EMBL" id="KEJ89162.1"/>
    </source>
</evidence>
<evidence type="ECO:0000259" key="6">
    <source>
        <dbReference type="PROSITE" id="PS01124"/>
    </source>
</evidence>
<dbReference type="OrthoDB" id="6670788at2"/>
<organism evidence="8 9">
    <name type="scientific">Sulfitobacter donghicola DSW-25 = KCTC 12864 = JCM 14565</name>
    <dbReference type="NCBI Taxonomy" id="1300350"/>
    <lineage>
        <taxon>Bacteria</taxon>
        <taxon>Pseudomonadati</taxon>
        <taxon>Pseudomonadota</taxon>
        <taxon>Alphaproteobacteria</taxon>
        <taxon>Rhodobacterales</taxon>
        <taxon>Roseobacteraceae</taxon>
        <taxon>Sulfitobacter</taxon>
    </lineage>
</organism>
<feature type="domain" description="Response regulatory" evidence="7">
    <location>
        <begin position="6"/>
        <end position="120"/>
    </location>
</feature>
<reference evidence="8 9" key="1">
    <citation type="submission" date="2014-01" db="EMBL/GenBank/DDBJ databases">
        <title>Sulfitobacter donghicola JCM 14565 Genome Sequencing.</title>
        <authorList>
            <person name="Lai Q."/>
            <person name="Hong Z."/>
        </authorList>
    </citation>
    <scope>NUCLEOTIDE SEQUENCE [LARGE SCALE GENOMIC DNA]</scope>
    <source>
        <strain evidence="8 9">JCM 14565</strain>
    </source>
</reference>
<protein>
    <recommendedName>
        <fullName evidence="10">AraC family transcriptional regulator</fullName>
    </recommendedName>
</protein>
<keyword evidence="4" id="KW-0804">Transcription</keyword>
<dbReference type="Gene3D" id="3.40.50.2300">
    <property type="match status" value="1"/>
</dbReference>
<evidence type="ECO:0000256" key="1">
    <source>
        <dbReference type="ARBA" id="ARBA00022553"/>
    </source>
</evidence>
<dbReference type="InterPro" id="IPR001789">
    <property type="entry name" value="Sig_transdc_resp-reg_receiver"/>
</dbReference>
<dbReference type="PROSITE" id="PS50110">
    <property type="entry name" value="RESPONSE_REGULATORY"/>
    <property type="match status" value="1"/>
</dbReference>
<evidence type="ECO:0000256" key="4">
    <source>
        <dbReference type="ARBA" id="ARBA00023163"/>
    </source>
</evidence>
<dbReference type="InterPro" id="IPR009057">
    <property type="entry name" value="Homeodomain-like_sf"/>
</dbReference>
<comment type="caution">
    <text evidence="8">The sequence shown here is derived from an EMBL/GenBank/DDBJ whole genome shotgun (WGS) entry which is preliminary data.</text>
</comment>
<evidence type="ECO:0000256" key="5">
    <source>
        <dbReference type="PROSITE-ProRule" id="PRU00169"/>
    </source>
</evidence>
<dbReference type="SMART" id="SM00448">
    <property type="entry name" value="REC"/>
    <property type="match status" value="1"/>
</dbReference>
<dbReference type="InterPro" id="IPR018060">
    <property type="entry name" value="HTH_AraC"/>
</dbReference>
<evidence type="ECO:0000256" key="3">
    <source>
        <dbReference type="ARBA" id="ARBA00023125"/>
    </source>
</evidence>
<dbReference type="eggNOG" id="COG0745">
    <property type="taxonomic scope" value="Bacteria"/>
</dbReference>
<feature type="modified residue" description="4-aspartylphosphate" evidence="5">
    <location>
        <position position="54"/>
    </location>
</feature>
<evidence type="ECO:0000313" key="9">
    <source>
        <dbReference type="Proteomes" id="UP000027734"/>
    </source>
</evidence>
<evidence type="ECO:0000256" key="2">
    <source>
        <dbReference type="ARBA" id="ARBA00023015"/>
    </source>
</evidence>
<keyword evidence="3" id="KW-0238">DNA-binding</keyword>
<dbReference type="InterPro" id="IPR050595">
    <property type="entry name" value="Bact_response_regulator"/>
</dbReference>
<dbReference type="EMBL" id="JAMC01000004">
    <property type="protein sequence ID" value="KEJ89162.1"/>
    <property type="molecule type" value="Genomic_DNA"/>
</dbReference>
<dbReference type="InterPro" id="IPR020449">
    <property type="entry name" value="Tscrpt_reg_AraC-type_HTH"/>
</dbReference>
<dbReference type="Gene3D" id="1.10.10.60">
    <property type="entry name" value="Homeodomain-like"/>
    <property type="match status" value="1"/>
</dbReference>
<dbReference type="InterPro" id="IPR011006">
    <property type="entry name" value="CheY-like_superfamily"/>
</dbReference>
<dbReference type="SUPFAM" id="SSF46689">
    <property type="entry name" value="Homeodomain-like"/>
    <property type="match status" value="1"/>
</dbReference>
<dbReference type="SUPFAM" id="SSF52172">
    <property type="entry name" value="CheY-like"/>
    <property type="match status" value="1"/>
</dbReference>
<keyword evidence="9" id="KW-1185">Reference proteome</keyword>
<dbReference type="GO" id="GO:0003700">
    <property type="term" value="F:DNA-binding transcription factor activity"/>
    <property type="evidence" value="ECO:0007669"/>
    <property type="project" value="InterPro"/>
</dbReference>
<proteinExistence type="predicted"/>
<dbReference type="GO" id="GO:0000160">
    <property type="term" value="P:phosphorelay signal transduction system"/>
    <property type="evidence" value="ECO:0007669"/>
    <property type="project" value="InterPro"/>
</dbReference>
<name>A0A073IUU9_9RHOB</name>
<dbReference type="PANTHER" id="PTHR44591:SF3">
    <property type="entry name" value="RESPONSE REGULATORY DOMAIN-CONTAINING PROTEIN"/>
    <property type="match status" value="1"/>
</dbReference>
<dbReference type="Proteomes" id="UP000027734">
    <property type="component" value="Unassembled WGS sequence"/>
</dbReference>